<comment type="caution">
    <text evidence="2">The sequence shown here is derived from an EMBL/GenBank/DDBJ whole genome shotgun (WGS) entry which is preliminary data.</text>
</comment>
<sequence length="232" mass="27155">MATTRFLDIFCQLGQWIRDDLNQITRKELLDLETRYCHDSFSNVEDEIHLLKGPRKPKWKDLNQLIFLSDEAKYQNGTLYGLFPVEFQQHKHHYNIEARSIFSRPADGKIAYRVVLHCTHTAVQKCMQRFRETGRNTRRTEFGKKEKPTAADDRFITLRMLRNRTSICVEARNQHRGVHGVDANPKPPLPSIGRESTRRGKEKEKRQECLEPRQRPPKAPPLQLGTLGVQLR</sequence>
<dbReference type="EMBL" id="VTPC01089559">
    <property type="protein sequence ID" value="KAF2885819.1"/>
    <property type="molecule type" value="Genomic_DNA"/>
</dbReference>
<dbReference type="AlphaFoldDB" id="A0A8K0CEF1"/>
<proteinExistence type="predicted"/>
<feature type="compositionally biased region" description="Basic and acidic residues" evidence="1">
    <location>
        <begin position="195"/>
        <end position="214"/>
    </location>
</feature>
<reference evidence="2" key="1">
    <citation type="submission" date="2019-08" db="EMBL/GenBank/DDBJ databases">
        <title>The genome of the North American firefly Photinus pyralis.</title>
        <authorList>
            <consortium name="Photinus pyralis genome working group"/>
            <person name="Fallon T.R."/>
            <person name="Sander Lower S.E."/>
            <person name="Weng J.-K."/>
        </authorList>
    </citation>
    <scope>NUCLEOTIDE SEQUENCE</scope>
    <source>
        <strain evidence="2">TRF0915ILg1</strain>
        <tissue evidence="2">Whole body</tissue>
    </source>
</reference>
<evidence type="ECO:0000256" key="1">
    <source>
        <dbReference type="SAM" id="MobiDB-lite"/>
    </source>
</evidence>
<accession>A0A8K0CEF1</accession>
<gene>
    <name evidence="2" type="ORF">ILUMI_20361</name>
</gene>
<keyword evidence="3" id="KW-1185">Reference proteome</keyword>
<evidence type="ECO:0000313" key="3">
    <source>
        <dbReference type="Proteomes" id="UP000801492"/>
    </source>
</evidence>
<dbReference type="Proteomes" id="UP000801492">
    <property type="component" value="Unassembled WGS sequence"/>
</dbReference>
<feature type="region of interest" description="Disordered" evidence="1">
    <location>
        <begin position="178"/>
        <end position="232"/>
    </location>
</feature>
<organism evidence="2 3">
    <name type="scientific">Ignelater luminosus</name>
    <name type="common">Cucubano</name>
    <name type="synonym">Pyrophorus luminosus</name>
    <dbReference type="NCBI Taxonomy" id="2038154"/>
    <lineage>
        <taxon>Eukaryota</taxon>
        <taxon>Metazoa</taxon>
        <taxon>Ecdysozoa</taxon>
        <taxon>Arthropoda</taxon>
        <taxon>Hexapoda</taxon>
        <taxon>Insecta</taxon>
        <taxon>Pterygota</taxon>
        <taxon>Neoptera</taxon>
        <taxon>Endopterygota</taxon>
        <taxon>Coleoptera</taxon>
        <taxon>Polyphaga</taxon>
        <taxon>Elateriformia</taxon>
        <taxon>Elateroidea</taxon>
        <taxon>Elateridae</taxon>
        <taxon>Agrypninae</taxon>
        <taxon>Pyrophorini</taxon>
        <taxon>Ignelater</taxon>
    </lineage>
</organism>
<name>A0A8K0CEF1_IGNLU</name>
<evidence type="ECO:0000313" key="2">
    <source>
        <dbReference type="EMBL" id="KAF2885819.1"/>
    </source>
</evidence>
<protein>
    <submittedName>
        <fullName evidence="2">Uncharacterized protein</fullName>
    </submittedName>
</protein>